<gene>
    <name evidence="7" type="ORF">BO72DRAFT_492667</name>
</gene>
<keyword evidence="2 6" id="KW-0812">Transmembrane</keyword>
<evidence type="ECO:0000256" key="3">
    <source>
        <dbReference type="ARBA" id="ARBA00022989"/>
    </source>
</evidence>
<sequence>MIVTKGLPDQSLEAKPTQHDSALYMPYLGWSDWPRKPDRNNPGQALPEPVQSQDDPANQEQPYMTLDQYYYSSISETTQRDSDQVDTSTIFLVNQLWLFTLVDKTIVTFTTRETTDATRGFFQRVLANLKSQKNRTPWPVERVREIILSTAIGMFDVPEISPDPSPKKSPLAIFRESIQNVREKEAALYKSFCEQLGDDLKREKSSEGRDETKAVKIGRFCKSLWLFMADAVGLRPLREQNIHSLGTDRTGDMLFEGDNTQAARATGARPDAGNQTARVRRPNTKKPEKETISASKKEYDNILAETTLLREIKDISNELNILQSLAEDQKEVCDRLWGKEHERKAGFTYETPSEIKAEIEEMIKDAETVRKSLDMLLDLKQKQANINQAKSSRKQSDETAKQGVAIMVFTLVTTAFLPASFLTSFFALNVSDFPHVRELGVSVAVSLIIACIASQLTKWGRRWKAVKAKIDKDIEAGDQE</sequence>
<evidence type="ECO:0000256" key="5">
    <source>
        <dbReference type="SAM" id="MobiDB-lite"/>
    </source>
</evidence>
<comment type="subcellular location">
    <subcellularLocation>
        <location evidence="1">Membrane</location>
        <topology evidence="1">Multi-pass membrane protein</topology>
    </subcellularLocation>
</comment>
<reference evidence="7 8" key="1">
    <citation type="submission" date="2018-02" db="EMBL/GenBank/DDBJ databases">
        <title>The genomes of Aspergillus section Nigri reveals drivers in fungal speciation.</title>
        <authorList>
            <consortium name="DOE Joint Genome Institute"/>
            <person name="Vesth T.C."/>
            <person name="Nybo J."/>
            <person name="Theobald S."/>
            <person name="Brandl J."/>
            <person name="Frisvad J.C."/>
            <person name="Nielsen K.F."/>
            <person name="Lyhne E.K."/>
            <person name="Kogle M.E."/>
            <person name="Kuo A."/>
            <person name="Riley R."/>
            <person name="Clum A."/>
            <person name="Nolan M."/>
            <person name="Lipzen A."/>
            <person name="Salamov A."/>
            <person name="Henrissat B."/>
            <person name="Wiebenga A."/>
            <person name="De vries R.P."/>
            <person name="Grigoriev I.V."/>
            <person name="Mortensen U.H."/>
            <person name="Andersen M.R."/>
            <person name="Baker S.E."/>
        </authorList>
    </citation>
    <scope>NUCLEOTIDE SEQUENCE [LARGE SCALE GENOMIC DNA]</scope>
    <source>
        <strain evidence="7 8">CBS 313.89</strain>
    </source>
</reference>
<feature type="transmembrane region" description="Helical" evidence="6">
    <location>
        <begin position="403"/>
        <end position="427"/>
    </location>
</feature>
<dbReference type="SUPFAM" id="SSF144083">
    <property type="entry name" value="Magnesium transport protein CorA, transmembrane region"/>
    <property type="match status" value="1"/>
</dbReference>
<dbReference type="GO" id="GO:0016020">
    <property type="term" value="C:membrane"/>
    <property type="evidence" value="ECO:0007669"/>
    <property type="project" value="UniProtKB-SubCell"/>
</dbReference>
<dbReference type="GeneID" id="63865643"/>
<dbReference type="Gene3D" id="1.20.58.340">
    <property type="entry name" value="Magnesium transport protein CorA, transmembrane region"/>
    <property type="match status" value="1"/>
</dbReference>
<protein>
    <recommendedName>
        <fullName evidence="9">Ankyrin repeat protein</fullName>
    </recommendedName>
</protein>
<dbReference type="Proteomes" id="UP000249789">
    <property type="component" value="Unassembled WGS sequence"/>
</dbReference>
<evidence type="ECO:0000256" key="1">
    <source>
        <dbReference type="ARBA" id="ARBA00004141"/>
    </source>
</evidence>
<dbReference type="Pfam" id="PF01544">
    <property type="entry name" value="CorA"/>
    <property type="match status" value="1"/>
</dbReference>
<dbReference type="PANTHER" id="PTHR47685">
    <property type="entry name" value="MAGNESIUM TRANSPORT PROTEIN CORA"/>
    <property type="match status" value="1"/>
</dbReference>
<evidence type="ECO:0000256" key="2">
    <source>
        <dbReference type="ARBA" id="ARBA00022692"/>
    </source>
</evidence>
<keyword evidence="4 6" id="KW-0472">Membrane</keyword>
<dbReference type="OrthoDB" id="341259at2759"/>
<dbReference type="EMBL" id="KZ824626">
    <property type="protein sequence ID" value="RAK81246.1"/>
    <property type="molecule type" value="Genomic_DNA"/>
</dbReference>
<evidence type="ECO:0000313" key="8">
    <source>
        <dbReference type="Proteomes" id="UP000249789"/>
    </source>
</evidence>
<dbReference type="InterPro" id="IPR050829">
    <property type="entry name" value="CorA_MIT"/>
</dbReference>
<dbReference type="RefSeq" id="XP_040805256.1">
    <property type="nucleotide sequence ID" value="XM_040948310.1"/>
</dbReference>
<feature type="compositionally biased region" description="Polar residues" evidence="5">
    <location>
        <begin position="50"/>
        <end position="59"/>
    </location>
</feature>
<evidence type="ECO:0008006" key="9">
    <source>
        <dbReference type="Google" id="ProtNLM"/>
    </source>
</evidence>
<accession>A0A8G1S2H8</accession>
<dbReference type="VEuPathDB" id="FungiDB:BO72DRAFT_492667"/>
<dbReference type="InterPro" id="IPR002523">
    <property type="entry name" value="MgTranspt_CorA/ZnTranspt_ZntB"/>
</dbReference>
<evidence type="ECO:0000313" key="7">
    <source>
        <dbReference type="EMBL" id="RAK81246.1"/>
    </source>
</evidence>
<evidence type="ECO:0000256" key="6">
    <source>
        <dbReference type="SAM" id="Phobius"/>
    </source>
</evidence>
<proteinExistence type="predicted"/>
<feature type="region of interest" description="Disordered" evidence="5">
    <location>
        <begin position="34"/>
        <end position="59"/>
    </location>
</feature>
<dbReference type="PANTHER" id="PTHR47685:SF1">
    <property type="entry name" value="MAGNESIUM TRANSPORT PROTEIN CORA"/>
    <property type="match status" value="1"/>
</dbReference>
<dbReference type="GO" id="GO:0046873">
    <property type="term" value="F:metal ion transmembrane transporter activity"/>
    <property type="evidence" value="ECO:0007669"/>
    <property type="project" value="InterPro"/>
</dbReference>
<dbReference type="AlphaFoldDB" id="A0A8G1S2H8"/>
<keyword evidence="8" id="KW-1185">Reference proteome</keyword>
<name>A0A8G1S2H8_9EURO</name>
<feature type="transmembrane region" description="Helical" evidence="6">
    <location>
        <begin position="439"/>
        <end position="457"/>
    </location>
</feature>
<dbReference type="InterPro" id="IPR045863">
    <property type="entry name" value="CorA_TM1_TM2"/>
</dbReference>
<feature type="region of interest" description="Disordered" evidence="5">
    <location>
        <begin position="263"/>
        <end position="289"/>
    </location>
</feature>
<evidence type="ECO:0000256" key="4">
    <source>
        <dbReference type="ARBA" id="ARBA00023136"/>
    </source>
</evidence>
<organism evidence="7 8">
    <name type="scientific">Aspergillus fijiensis CBS 313.89</name>
    <dbReference type="NCBI Taxonomy" id="1448319"/>
    <lineage>
        <taxon>Eukaryota</taxon>
        <taxon>Fungi</taxon>
        <taxon>Dikarya</taxon>
        <taxon>Ascomycota</taxon>
        <taxon>Pezizomycotina</taxon>
        <taxon>Eurotiomycetes</taxon>
        <taxon>Eurotiomycetidae</taxon>
        <taxon>Eurotiales</taxon>
        <taxon>Aspergillaceae</taxon>
        <taxon>Aspergillus</taxon>
    </lineage>
</organism>
<keyword evidence="3 6" id="KW-1133">Transmembrane helix</keyword>